<dbReference type="AlphaFoldDB" id="A0AA46K571"/>
<gene>
    <name evidence="2" type="ORF">FHU12_2333</name>
</gene>
<dbReference type="EMBL" id="VFMJ01000001">
    <property type="protein sequence ID" value="TQI84811.1"/>
    <property type="molecule type" value="Genomic_DNA"/>
</dbReference>
<evidence type="ECO:0000313" key="2">
    <source>
        <dbReference type="EMBL" id="TQI84811.1"/>
    </source>
</evidence>
<reference evidence="2 3" key="2">
    <citation type="submission" date="2019-07" db="EMBL/GenBank/DDBJ databases">
        <title>Investigation of anaerobic lignin degradation for improved lignocellulosic biofuels.</title>
        <authorList>
            <person name="Deangelis K.PhD."/>
        </authorList>
    </citation>
    <scope>NUCLEOTIDE SEQUENCE [LARGE SCALE GENOMIC DNA]</scope>
    <source>
        <strain evidence="2 3">106R</strain>
    </source>
</reference>
<evidence type="ECO:0000259" key="1">
    <source>
        <dbReference type="Pfam" id="PF20557"/>
    </source>
</evidence>
<evidence type="ECO:0000313" key="3">
    <source>
        <dbReference type="Proteomes" id="UP000320710"/>
    </source>
</evidence>
<reference evidence="2 3" key="1">
    <citation type="submission" date="2019-06" db="EMBL/GenBank/DDBJ databases">
        <authorList>
            <person name="Deangelis K."/>
            <person name="Huntemann M."/>
            <person name="Clum A."/>
            <person name="Pillay M."/>
            <person name="Palaniappan K."/>
            <person name="Varghese N."/>
            <person name="Mikhailova N."/>
            <person name="Stamatis D."/>
            <person name="Reddy T."/>
            <person name="Daum C."/>
            <person name="Shapiro N."/>
            <person name="Ivanova N."/>
            <person name="Kyrpides N."/>
            <person name="Woyke T."/>
        </authorList>
    </citation>
    <scope>NUCLEOTIDE SEQUENCE [LARGE SCALE GENOMIC DNA]</scope>
    <source>
        <strain evidence="2 3">106R</strain>
    </source>
</reference>
<organism evidence="2 3">
    <name type="scientific">Serratia marcescens</name>
    <dbReference type="NCBI Taxonomy" id="615"/>
    <lineage>
        <taxon>Bacteria</taxon>
        <taxon>Pseudomonadati</taxon>
        <taxon>Pseudomonadota</taxon>
        <taxon>Gammaproteobacteria</taxon>
        <taxon>Enterobacterales</taxon>
        <taxon>Yersiniaceae</taxon>
        <taxon>Serratia</taxon>
    </lineage>
</organism>
<feature type="domain" description="Putative DnaT-like" evidence="1">
    <location>
        <begin position="6"/>
        <end position="162"/>
    </location>
</feature>
<accession>A0AA46K571</accession>
<dbReference type="Pfam" id="PF20557">
    <property type="entry name" value="DnaT_2"/>
    <property type="match status" value="1"/>
</dbReference>
<name>A0AA46K571_SERMA</name>
<dbReference type="Proteomes" id="UP000320710">
    <property type="component" value="Unassembled WGS sequence"/>
</dbReference>
<sequence length="162" mass="17061">MLITDPASPDFNSYASVRDARDFATTRGYSLPDDDSECETLLMQAMDYLAGQSWRGSRSSPDQALPWPRSGVIVDGVPLASDKIPRQLIQAQCHLAVEAQETDLTPSFAGGGEVVAESVSGAVAVQYAEGSSGNTPYFSWLAGLLNGLLGGGGGINFDVMRG</sequence>
<comment type="caution">
    <text evidence="2">The sequence shown here is derived from an EMBL/GenBank/DDBJ whole genome shotgun (WGS) entry which is preliminary data.</text>
</comment>
<protein>
    <recommendedName>
        <fullName evidence="1">Putative DnaT-like domain-containing protein</fullName>
    </recommendedName>
</protein>
<proteinExistence type="predicted"/>
<dbReference type="InterPro" id="IPR046787">
    <property type="entry name" value="DnaT_2"/>
</dbReference>
<dbReference type="RefSeq" id="WP_141969444.1">
    <property type="nucleotide sequence ID" value="NZ_VFMJ01000001.1"/>
</dbReference>